<dbReference type="SUPFAM" id="SSF55874">
    <property type="entry name" value="ATPase domain of HSP90 chaperone/DNA topoisomerase II/histidine kinase"/>
    <property type="match status" value="1"/>
</dbReference>
<dbReference type="Pfam" id="PF02518">
    <property type="entry name" value="HATPase_c"/>
    <property type="match status" value="1"/>
</dbReference>
<feature type="transmembrane region" description="Helical" evidence="6">
    <location>
        <begin position="37"/>
        <end position="55"/>
    </location>
</feature>
<sequence>MTLNIIDIISSILQSITFAYAIFYCINKSSKVDKIKLFSIVPILIVATGFCSGTFGDNWSSIFVTHILCLSIITVFYRKNIVSALTSFSVIYFIIEIYSILFGNLIFEYVKEMFSTEYINYETIFIIYVPEWIVLLLCFKYMKKIKQIHKFIINEGIYIMFYIMSFVLDFVISFYVMTLNVESQLLKNITYIMFLIFLIFIAVYLWSIHQKSKQIYKLNNCLEIKNSELRKIKNEHGSQISYLYELGLMERFDDVKKSLKDIINNNESTPIGVEVSENQESLLEFALKPAIDKGIHVIIEEKCDLILVKINEMEIYRVISNIVNNSIKAMNGKGTIIAKSYESLGNAIILLSNNGPKIEEHFLKDIFKAGFTTKDNTDKSHGYGLSIVKDLVESNNGNIYVESTDIATEFKIVLPIK</sequence>
<evidence type="ECO:0000256" key="6">
    <source>
        <dbReference type="SAM" id="Phobius"/>
    </source>
</evidence>
<keyword evidence="9" id="KW-1185">Reference proteome</keyword>
<organism evidence="8 9">
    <name type="scientific">Clostridium gelidum</name>
    <dbReference type="NCBI Taxonomy" id="704125"/>
    <lineage>
        <taxon>Bacteria</taxon>
        <taxon>Bacillati</taxon>
        <taxon>Bacillota</taxon>
        <taxon>Clostridia</taxon>
        <taxon>Eubacteriales</taxon>
        <taxon>Clostridiaceae</taxon>
        <taxon>Clostridium</taxon>
    </lineage>
</organism>
<evidence type="ECO:0000256" key="3">
    <source>
        <dbReference type="ARBA" id="ARBA00022553"/>
    </source>
</evidence>
<accession>A0ABM7SYV2</accession>
<dbReference type="Proteomes" id="UP000824633">
    <property type="component" value="Chromosome"/>
</dbReference>
<feature type="transmembrane region" description="Helical" evidence="6">
    <location>
        <begin position="189"/>
        <end position="208"/>
    </location>
</feature>
<feature type="transmembrane region" description="Helical" evidence="6">
    <location>
        <begin position="89"/>
        <end position="107"/>
    </location>
</feature>
<gene>
    <name evidence="8" type="ORF">psyc5s11_08600</name>
</gene>
<dbReference type="PRINTS" id="PR00344">
    <property type="entry name" value="BCTRLSENSOR"/>
</dbReference>
<reference evidence="9" key="1">
    <citation type="submission" date="2021-07" db="EMBL/GenBank/DDBJ databases">
        <title>Complete genome sequencing of a Clostridium isolate.</title>
        <authorList>
            <person name="Ueki A."/>
            <person name="Tonouchi A."/>
        </authorList>
    </citation>
    <scope>NUCLEOTIDE SEQUENCE [LARGE SCALE GENOMIC DNA]</scope>
    <source>
        <strain evidence="9">C5S11</strain>
    </source>
</reference>
<evidence type="ECO:0000256" key="5">
    <source>
        <dbReference type="ARBA" id="ARBA00023012"/>
    </source>
</evidence>
<dbReference type="PROSITE" id="PS50109">
    <property type="entry name" value="HIS_KIN"/>
    <property type="match status" value="1"/>
</dbReference>
<keyword evidence="5" id="KW-0902">Two-component regulatory system</keyword>
<evidence type="ECO:0000256" key="1">
    <source>
        <dbReference type="ARBA" id="ARBA00000085"/>
    </source>
</evidence>
<dbReference type="PANTHER" id="PTHR43547">
    <property type="entry name" value="TWO-COMPONENT HISTIDINE KINASE"/>
    <property type="match status" value="1"/>
</dbReference>
<dbReference type="InterPro" id="IPR036890">
    <property type="entry name" value="HATPase_C_sf"/>
</dbReference>
<feature type="transmembrane region" description="Helical" evidence="6">
    <location>
        <begin position="151"/>
        <end position="177"/>
    </location>
</feature>
<comment type="catalytic activity">
    <reaction evidence="1">
        <text>ATP + protein L-histidine = ADP + protein N-phospho-L-histidine.</text>
        <dbReference type="EC" id="2.7.13.3"/>
    </reaction>
</comment>
<dbReference type="InterPro" id="IPR003594">
    <property type="entry name" value="HATPase_dom"/>
</dbReference>
<feature type="transmembrane region" description="Helical" evidence="6">
    <location>
        <begin position="6"/>
        <end position="25"/>
    </location>
</feature>
<evidence type="ECO:0000313" key="9">
    <source>
        <dbReference type="Proteomes" id="UP000824633"/>
    </source>
</evidence>
<keyword evidence="4" id="KW-0808">Transferase</keyword>
<keyword evidence="6" id="KW-0472">Membrane</keyword>
<dbReference type="Gene3D" id="3.30.565.10">
    <property type="entry name" value="Histidine kinase-like ATPase, C-terminal domain"/>
    <property type="match status" value="1"/>
</dbReference>
<keyword evidence="6" id="KW-1133">Transmembrane helix</keyword>
<dbReference type="InterPro" id="IPR004358">
    <property type="entry name" value="Sig_transdc_His_kin-like_C"/>
</dbReference>
<protein>
    <recommendedName>
        <fullName evidence="2">histidine kinase</fullName>
        <ecNumber evidence="2">2.7.13.3</ecNumber>
    </recommendedName>
</protein>
<feature type="domain" description="Histidine kinase" evidence="7">
    <location>
        <begin position="292"/>
        <end position="417"/>
    </location>
</feature>
<dbReference type="RefSeq" id="WP_224036450.1">
    <property type="nucleotide sequence ID" value="NZ_AP024849.1"/>
</dbReference>
<keyword evidence="6" id="KW-0812">Transmembrane</keyword>
<name>A0ABM7SYV2_9CLOT</name>
<evidence type="ECO:0000256" key="2">
    <source>
        <dbReference type="ARBA" id="ARBA00012438"/>
    </source>
</evidence>
<evidence type="ECO:0000259" key="7">
    <source>
        <dbReference type="PROSITE" id="PS50109"/>
    </source>
</evidence>
<evidence type="ECO:0000313" key="8">
    <source>
        <dbReference type="EMBL" id="BCZ44793.1"/>
    </source>
</evidence>
<proteinExistence type="predicted"/>
<feature type="transmembrane region" description="Helical" evidence="6">
    <location>
        <begin position="61"/>
        <end position="77"/>
    </location>
</feature>
<dbReference type="InterPro" id="IPR005467">
    <property type="entry name" value="His_kinase_dom"/>
</dbReference>
<dbReference type="SMART" id="SM00387">
    <property type="entry name" value="HATPase_c"/>
    <property type="match status" value="1"/>
</dbReference>
<keyword evidence="4" id="KW-0418">Kinase</keyword>
<dbReference type="EC" id="2.7.13.3" evidence="2"/>
<dbReference type="PANTHER" id="PTHR43547:SF10">
    <property type="entry name" value="SENSOR HISTIDINE KINASE DCUS"/>
    <property type="match status" value="1"/>
</dbReference>
<dbReference type="EMBL" id="AP024849">
    <property type="protein sequence ID" value="BCZ44793.1"/>
    <property type="molecule type" value="Genomic_DNA"/>
</dbReference>
<feature type="transmembrane region" description="Helical" evidence="6">
    <location>
        <begin position="119"/>
        <end position="139"/>
    </location>
</feature>
<evidence type="ECO:0000256" key="4">
    <source>
        <dbReference type="ARBA" id="ARBA00022777"/>
    </source>
</evidence>
<keyword evidence="3" id="KW-0597">Phosphoprotein</keyword>